<dbReference type="AlphaFoldDB" id="A0A151XCM7"/>
<accession>A0A151XCM7</accession>
<sequence>MKNRQRENNDRAVEKERHAILEEGMLCKRKTCEGVG</sequence>
<name>A0A151XCM7_9HYME</name>
<dbReference type="EMBL" id="KQ982314">
    <property type="protein sequence ID" value="KYQ58097.1"/>
    <property type="molecule type" value="Genomic_DNA"/>
</dbReference>
<organism evidence="1 2">
    <name type="scientific">Mycetomoellerius zeteki</name>
    <dbReference type="NCBI Taxonomy" id="64791"/>
    <lineage>
        <taxon>Eukaryota</taxon>
        <taxon>Metazoa</taxon>
        <taxon>Ecdysozoa</taxon>
        <taxon>Arthropoda</taxon>
        <taxon>Hexapoda</taxon>
        <taxon>Insecta</taxon>
        <taxon>Pterygota</taxon>
        <taxon>Neoptera</taxon>
        <taxon>Endopterygota</taxon>
        <taxon>Hymenoptera</taxon>
        <taxon>Apocrita</taxon>
        <taxon>Aculeata</taxon>
        <taxon>Formicoidea</taxon>
        <taxon>Formicidae</taxon>
        <taxon>Myrmicinae</taxon>
        <taxon>Mycetomoellerius</taxon>
    </lineage>
</organism>
<evidence type="ECO:0000313" key="1">
    <source>
        <dbReference type="EMBL" id="KYQ58097.1"/>
    </source>
</evidence>
<dbReference type="Proteomes" id="UP000075809">
    <property type="component" value="Unassembled WGS sequence"/>
</dbReference>
<protein>
    <submittedName>
        <fullName evidence="1">Uncharacterized protein</fullName>
    </submittedName>
</protein>
<proteinExistence type="predicted"/>
<keyword evidence="2" id="KW-1185">Reference proteome</keyword>
<evidence type="ECO:0000313" key="2">
    <source>
        <dbReference type="Proteomes" id="UP000075809"/>
    </source>
</evidence>
<gene>
    <name evidence="1" type="ORF">ALC60_03149</name>
</gene>
<reference evidence="1 2" key="1">
    <citation type="submission" date="2015-09" db="EMBL/GenBank/DDBJ databases">
        <title>Trachymyrmex zeteki WGS genome.</title>
        <authorList>
            <person name="Nygaard S."/>
            <person name="Hu H."/>
            <person name="Boomsma J."/>
            <person name="Zhang G."/>
        </authorList>
    </citation>
    <scope>NUCLEOTIDE SEQUENCE [LARGE SCALE GENOMIC DNA]</scope>
    <source>
        <strain evidence="1">Tzet28-1</strain>
        <tissue evidence="1">Whole body</tissue>
    </source>
</reference>